<proteinExistence type="predicted"/>
<evidence type="ECO:0000256" key="1">
    <source>
        <dbReference type="SAM" id="MobiDB-lite"/>
    </source>
</evidence>
<comment type="caution">
    <text evidence="2">The sequence shown here is derived from an EMBL/GenBank/DDBJ whole genome shotgun (WGS) entry which is preliminary data.</text>
</comment>
<sequence>MAEKAAVVREAFRVICEVGRDDLIQPGILSQAWVGLECPRHAAAGGVAAAVLACSPPQQRVSKSIVNACCLGEQKWKIKKETAPTVPGSLGGEALLDVESSQGRTYTSNLSGVKPAQEGRASEEHMAERGGDSQPIVAAPPTEMEWTEVRHGNVPDKEWLLSNTLIHSTNGENTYF</sequence>
<protein>
    <submittedName>
        <fullName evidence="2">Uncharacterized protein</fullName>
    </submittedName>
</protein>
<feature type="region of interest" description="Disordered" evidence="1">
    <location>
        <begin position="106"/>
        <end position="137"/>
    </location>
</feature>
<dbReference type="EMBL" id="JANPWB010000006">
    <property type="protein sequence ID" value="KAJ1177643.1"/>
    <property type="molecule type" value="Genomic_DNA"/>
</dbReference>
<feature type="compositionally biased region" description="Basic and acidic residues" evidence="1">
    <location>
        <begin position="120"/>
        <end position="131"/>
    </location>
</feature>
<dbReference type="Proteomes" id="UP001066276">
    <property type="component" value="Chromosome 3_2"/>
</dbReference>
<dbReference type="AlphaFoldDB" id="A0AAV7TMI4"/>
<gene>
    <name evidence="2" type="ORF">NDU88_002895</name>
</gene>
<name>A0AAV7TMI4_PLEWA</name>
<accession>A0AAV7TMI4</accession>
<evidence type="ECO:0000313" key="2">
    <source>
        <dbReference type="EMBL" id="KAJ1177643.1"/>
    </source>
</evidence>
<reference evidence="2" key="1">
    <citation type="journal article" date="2022" name="bioRxiv">
        <title>Sequencing and chromosome-scale assembly of the giantPleurodeles waltlgenome.</title>
        <authorList>
            <person name="Brown T."/>
            <person name="Elewa A."/>
            <person name="Iarovenko S."/>
            <person name="Subramanian E."/>
            <person name="Araus A.J."/>
            <person name="Petzold A."/>
            <person name="Susuki M."/>
            <person name="Suzuki K.-i.T."/>
            <person name="Hayashi T."/>
            <person name="Toyoda A."/>
            <person name="Oliveira C."/>
            <person name="Osipova E."/>
            <person name="Leigh N.D."/>
            <person name="Simon A."/>
            <person name="Yun M.H."/>
        </authorList>
    </citation>
    <scope>NUCLEOTIDE SEQUENCE</scope>
    <source>
        <strain evidence="2">20211129_DDA</strain>
        <tissue evidence="2">Liver</tissue>
    </source>
</reference>
<evidence type="ECO:0000313" key="3">
    <source>
        <dbReference type="Proteomes" id="UP001066276"/>
    </source>
</evidence>
<keyword evidence="3" id="KW-1185">Reference proteome</keyword>
<organism evidence="2 3">
    <name type="scientific">Pleurodeles waltl</name>
    <name type="common">Iberian ribbed newt</name>
    <dbReference type="NCBI Taxonomy" id="8319"/>
    <lineage>
        <taxon>Eukaryota</taxon>
        <taxon>Metazoa</taxon>
        <taxon>Chordata</taxon>
        <taxon>Craniata</taxon>
        <taxon>Vertebrata</taxon>
        <taxon>Euteleostomi</taxon>
        <taxon>Amphibia</taxon>
        <taxon>Batrachia</taxon>
        <taxon>Caudata</taxon>
        <taxon>Salamandroidea</taxon>
        <taxon>Salamandridae</taxon>
        <taxon>Pleurodelinae</taxon>
        <taxon>Pleurodeles</taxon>
    </lineage>
</organism>